<comment type="caution">
    <text evidence="10">The sequence shown here is derived from an EMBL/GenBank/DDBJ whole genome shotgun (WGS) entry which is preliminary data.</text>
</comment>
<evidence type="ECO:0000256" key="6">
    <source>
        <dbReference type="ARBA" id="ARBA00023136"/>
    </source>
</evidence>
<dbReference type="Pfam" id="PF00924">
    <property type="entry name" value="MS_channel_2nd"/>
    <property type="match status" value="1"/>
</dbReference>
<keyword evidence="3" id="KW-1003">Cell membrane</keyword>
<dbReference type="GO" id="GO:0005886">
    <property type="term" value="C:plasma membrane"/>
    <property type="evidence" value="ECO:0007669"/>
    <property type="project" value="UniProtKB-SubCell"/>
</dbReference>
<dbReference type="SUPFAM" id="SSF50182">
    <property type="entry name" value="Sm-like ribonucleoproteins"/>
    <property type="match status" value="1"/>
</dbReference>
<sequence length="450" mass="52256">MQAEIEKHLPTKQMEEQNHYYLMDLLEDWVEAMLIDSGVAHETAIYLRLLILLTGTLLFASIVYFIAKKIVIHYIYKAFRKSPISWDDVLADHQVFNHVAHLLPAIIIRELTQSIFKDFEFLMPFVIKMTDAYLTIVGLLLVMAFLKVLEFGLSKKEAFQDKPLTSYFQLIRIILYITTGILVLSIILGKSPIYFLSAFGAMTAILMLVFKDTILGLVASVQMSSNDMVRVGDWVEMPNFNADGDVIAMNLNTVKVQNFDKTITTIPTYYFITNSFRNWRGMVESGGRRIKRSIYINSQTVKFVDPDKRESYKKIHFLKDFIEQRQKEIENHNKALGLDENVLINGRRMTNIGVFRFYLDAYLKNHPNIRQDMTIMVRQMPVGDDGIPMEIYCFTNTTSWLEYEAIQSDIFDHILASVRYFDLEVFQEPTGNDFVRAAKKFRELEVENKN</sequence>
<dbReference type="PANTHER" id="PTHR30414:SF0">
    <property type="entry name" value="MINICONDUCTANCE MECHANOSENSITIVE CHANNEL YBDG"/>
    <property type="match status" value="1"/>
</dbReference>
<dbReference type="InterPro" id="IPR010920">
    <property type="entry name" value="LSM_dom_sf"/>
</dbReference>
<feature type="domain" description="Mechanosensitive ion channel MscS" evidence="8">
    <location>
        <begin position="212"/>
        <end position="280"/>
    </location>
</feature>
<dbReference type="EMBL" id="ALWO02000038">
    <property type="protein sequence ID" value="EOZ95391.1"/>
    <property type="molecule type" value="Genomic_DNA"/>
</dbReference>
<keyword evidence="5 7" id="KW-1133">Transmembrane helix</keyword>
<feature type="transmembrane region" description="Helical" evidence="7">
    <location>
        <begin position="170"/>
        <end position="187"/>
    </location>
</feature>
<feature type="transmembrane region" description="Helical" evidence="7">
    <location>
        <begin position="45"/>
        <end position="67"/>
    </location>
</feature>
<evidence type="ECO:0000256" key="1">
    <source>
        <dbReference type="ARBA" id="ARBA00004651"/>
    </source>
</evidence>
<evidence type="ECO:0000256" key="5">
    <source>
        <dbReference type="ARBA" id="ARBA00022989"/>
    </source>
</evidence>
<proteinExistence type="inferred from homology"/>
<evidence type="ECO:0000256" key="2">
    <source>
        <dbReference type="ARBA" id="ARBA00008017"/>
    </source>
</evidence>
<feature type="transmembrane region" description="Helical" evidence="7">
    <location>
        <begin position="132"/>
        <end position="149"/>
    </location>
</feature>
<dbReference type="eggNOG" id="COG0668">
    <property type="taxonomic scope" value="Bacteria"/>
</dbReference>
<dbReference type="InterPro" id="IPR023408">
    <property type="entry name" value="MscS_beta-dom_sf"/>
</dbReference>
<protein>
    <submittedName>
        <fullName evidence="10">Small-conductance mechanosensitive channel</fullName>
    </submittedName>
</protein>
<dbReference type="STRING" id="1189612.A33Q_3311"/>
<keyword evidence="6 7" id="KW-0472">Membrane</keyword>
<name>S2DTH1_INDAL</name>
<evidence type="ECO:0000256" key="7">
    <source>
        <dbReference type="SAM" id="Phobius"/>
    </source>
</evidence>
<dbReference type="InterPro" id="IPR030192">
    <property type="entry name" value="YbdG"/>
</dbReference>
<dbReference type="PANTHER" id="PTHR30414">
    <property type="entry name" value="MINICONDUCTANCE MECHANOSENSITIVE CHANNEL YBDG"/>
    <property type="match status" value="1"/>
</dbReference>
<feature type="transmembrane region" description="Helical" evidence="7">
    <location>
        <begin position="193"/>
        <end position="210"/>
    </location>
</feature>
<feature type="domain" description="Mechanosensitive ion channel MscS C-terminal" evidence="9">
    <location>
        <begin position="363"/>
        <end position="418"/>
    </location>
</feature>
<dbReference type="Proteomes" id="UP000006073">
    <property type="component" value="Unassembled WGS sequence"/>
</dbReference>
<dbReference type="SUPFAM" id="SSF82689">
    <property type="entry name" value="Mechanosensitive channel protein MscS (YggB), C-terminal domain"/>
    <property type="match status" value="1"/>
</dbReference>
<dbReference type="Pfam" id="PF21082">
    <property type="entry name" value="MS_channel_3rd"/>
    <property type="match status" value="1"/>
</dbReference>
<evidence type="ECO:0000256" key="3">
    <source>
        <dbReference type="ARBA" id="ARBA00022475"/>
    </source>
</evidence>
<keyword evidence="11" id="KW-1185">Reference proteome</keyword>
<evidence type="ECO:0000313" key="11">
    <source>
        <dbReference type="Proteomes" id="UP000006073"/>
    </source>
</evidence>
<organism evidence="10 11">
    <name type="scientific">Indibacter alkaliphilus (strain CCUG 57479 / KCTC 22604 / LW1)</name>
    <dbReference type="NCBI Taxonomy" id="1189612"/>
    <lineage>
        <taxon>Bacteria</taxon>
        <taxon>Pseudomonadati</taxon>
        <taxon>Bacteroidota</taxon>
        <taxon>Cytophagia</taxon>
        <taxon>Cytophagales</taxon>
        <taxon>Cyclobacteriaceae</taxon>
    </lineage>
</organism>
<comment type="subcellular location">
    <subcellularLocation>
        <location evidence="1">Cell membrane</location>
        <topology evidence="1">Multi-pass membrane protein</topology>
    </subcellularLocation>
</comment>
<keyword evidence="4 7" id="KW-0812">Transmembrane</keyword>
<evidence type="ECO:0000313" key="10">
    <source>
        <dbReference type="EMBL" id="EOZ95391.1"/>
    </source>
</evidence>
<dbReference type="InterPro" id="IPR049278">
    <property type="entry name" value="MS_channel_C"/>
</dbReference>
<dbReference type="InterPro" id="IPR006685">
    <property type="entry name" value="MscS_channel_2nd"/>
</dbReference>
<dbReference type="Gene3D" id="2.30.30.60">
    <property type="match status" value="1"/>
</dbReference>
<dbReference type="GO" id="GO:0071470">
    <property type="term" value="P:cellular response to osmotic stress"/>
    <property type="evidence" value="ECO:0007669"/>
    <property type="project" value="InterPro"/>
</dbReference>
<evidence type="ECO:0000259" key="9">
    <source>
        <dbReference type="Pfam" id="PF21082"/>
    </source>
</evidence>
<reference evidence="10 11" key="1">
    <citation type="journal article" date="2013" name="Genome Announc.">
        <title>Draft Genome Sequence of Indibacter alkaliphilus Strain LW1T, Isolated from Lonar Lake, a Haloalkaline Lake in the Buldana District of Maharashtra, India.</title>
        <authorList>
            <person name="Singh A."/>
            <person name="Kumar Jangir P."/>
            <person name="Sharma R."/>
            <person name="Singh A."/>
            <person name="Kumar Pinnaka A."/>
            <person name="Shivaji S."/>
        </authorList>
    </citation>
    <scope>NUCLEOTIDE SEQUENCE [LARGE SCALE GENOMIC DNA]</scope>
    <source>
        <strain evidence="11">CCUG 57479 / KCTC 22604 / LW1</strain>
    </source>
</reference>
<gene>
    <name evidence="10" type="ORF">A33Q_3311</name>
</gene>
<evidence type="ECO:0000259" key="8">
    <source>
        <dbReference type="Pfam" id="PF00924"/>
    </source>
</evidence>
<evidence type="ECO:0000256" key="4">
    <source>
        <dbReference type="ARBA" id="ARBA00022692"/>
    </source>
</evidence>
<accession>S2DTH1</accession>
<comment type="similarity">
    <text evidence="2">Belongs to the MscS (TC 1.A.23) family.</text>
</comment>
<dbReference type="GO" id="GO:0008381">
    <property type="term" value="F:mechanosensitive monoatomic ion channel activity"/>
    <property type="evidence" value="ECO:0007669"/>
    <property type="project" value="InterPro"/>
</dbReference>
<dbReference type="AlphaFoldDB" id="S2DTH1"/>
<dbReference type="InterPro" id="IPR011066">
    <property type="entry name" value="MscS_channel_C_sf"/>
</dbReference>